<accession>G3HTU6</accession>
<dbReference type="GO" id="GO:0007229">
    <property type="term" value="P:integrin-mediated signaling pathway"/>
    <property type="evidence" value="ECO:0007669"/>
    <property type="project" value="UniProtKB-KW"/>
</dbReference>
<dbReference type="STRING" id="10029.G3HTU6"/>
<dbReference type="AlphaFoldDB" id="G3HTU6"/>
<evidence type="ECO:0000313" key="1">
    <source>
        <dbReference type="EMBL" id="EGW04658.1"/>
    </source>
</evidence>
<keyword evidence="1" id="KW-0401">Integrin</keyword>
<gene>
    <name evidence="1" type="ORF">I79_014326</name>
</gene>
<organism evidence="1 2">
    <name type="scientific">Cricetulus griseus</name>
    <name type="common">Chinese hamster</name>
    <name type="synonym">Cricetulus barabensis griseus</name>
    <dbReference type="NCBI Taxonomy" id="10029"/>
    <lineage>
        <taxon>Eukaryota</taxon>
        <taxon>Metazoa</taxon>
        <taxon>Chordata</taxon>
        <taxon>Craniata</taxon>
        <taxon>Vertebrata</taxon>
        <taxon>Euteleostomi</taxon>
        <taxon>Mammalia</taxon>
        <taxon>Eutheria</taxon>
        <taxon>Euarchontoglires</taxon>
        <taxon>Glires</taxon>
        <taxon>Rodentia</taxon>
        <taxon>Myomorpha</taxon>
        <taxon>Muroidea</taxon>
        <taxon>Cricetidae</taxon>
        <taxon>Cricetinae</taxon>
        <taxon>Cricetulus</taxon>
    </lineage>
</organism>
<sequence length="157" mass="17306">MVEFQEGVELVDVRVPLFIRPEDDDEKQLLVEALDVPVGTATLGRRLVNITIIKEQGWAGAGAKKAGRKAGLGSLILTPKWEWGGPQSWVNHFLSENLRSPYVRWAQTSARRPQWCLLCSTLCSPSFFSVVLGMEAHAREMPMSTSGSPPPSETMGI</sequence>
<dbReference type="EMBL" id="JH000721">
    <property type="protein sequence ID" value="EGW04658.1"/>
    <property type="molecule type" value="Genomic_DNA"/>
</dbReference>
<name>G3HTU6_CRIGR</name>
<dbReference type="Proteomes" id="UP000001075">
    <property type="component" value="Unassembled WGS sequence"/>
</dbReference>
<protein>
    <submittedName>
        <fullName evidence="1">Integrin beta-4</fullName>
    </submittedName>
</protein>
<dbReference type="InParanoid" id="G3HTU6"/>
<reference evidence="2" key="1">
    <citation type="journal article" date="2011" name="Nat. Biotechnol.">
        <title>The genomic sequence of the Chinese hamster ovary (CHO)-K1 cell line.</title>
        <authorList>
            <person name="Xu X."/>
            <person name="Nagarajan H."/>
            <person name="Lewis N.E."/>
            <person name="Pan S."/>
            <person name="Cai Z."/>
            <person name="Liu X."/>
            <person name="Chen W."/>
            <person name="Xie M."/>
            <person name="Wang W."/>
            <person name="Hammond S."/>
            <person name="Andersen M.R."/>
            <person name="Neff N."/>
            <person name="Passarelli B."/>
            <person name="Koh W."/>
            <person name="Fan H.C."/>
            <person name="Wang J."/>
            <person name="Gui Y."/>
            <person name="Lee K.H."/>
            <person name="Betenbaugh M.J."/>
            <person name="Quake S.R."/>
            <person name="Famili I."/>
            <person name="Palsson B.O."/>
            <person name="Wang J."/>
        </authorList>
    </citation>
    <scope>NUCLEOTIDE SEQUENCE [LARGE SCALE GENOMIC DNA]</scope>
    <source>
        <strain evidence="2">CHO K1 cell line</strain>
    </source>
</reference>
<evidence type="ECO:0000313" key="2">
    <source>
        <dbReference type="Proteomes" id="UP000001075"/>
    </source>
</evidence>
<proteinExistence type="predicted"/>